<dbReference type="SUPFAM" id="SSF55846">
    <property type="entry name" value="N-acetylmuramoyl-L-alanine amidase-like"/>
    <property type="match status" value="1"/>
</dbReference>
<dbReference type="GO" id="GO:0045087">
    <property type="term" value="P:innate immune response"/>
    <property type="evidence" value="ECO:0007669"/>
    <property type="project" value="UniProtKB-KW"/>
</dbReference>
<dbReference type="InterPro" id="IPR036505">
    <property type="entry name" value="Amidase/PGRP_sf"/>
</dbReference>
<dbReference type="GO" id="GO:0009253">
    <property type="term" value="P:peptidoglycan catabolic process"/>
    <property type="evidence" value="ECO:0007669"/>
    <property type="project" value="InterPro"/>
</dbReference>
<dbReference type="InterPro" id="IPR006619">
    <property type="entry name" value="PGRP_domain_met/bac"/>
</dbReference>
<evidence type="ECO:0000256" key="2">
    <source>
        <dbReference type="ARBA" id="ARBA00022588"/>
    </source>
</evidence>
<evidence type="ECO:0000256" key="3">
    <source>
        <dbReference type="ARBA" id="ARBA00022859"/>
    </source>
</evidence>
<accession>A0A1B6F137</accession>
<dbReference type="SMART" id="SM00701">
    <property type="entry name" value="PGRP"/>
    <property type="match status" value="1"/>
</dbReference>
<dbReference type="GO" id="GO:0008745">
    <property type="term" value="F:N-acetylmuramoyl-L-alanine amidase activity"/>
    <property type="evidence" value="ECO:0007669"/>
    <property type="project" value="InterPro"/>
</dbReference>
<dbReference type="Pfam" id="PF01510">
    <property type="entry name" value="Amidase_2"/>
    <property type="match status" value="1"/>
</dbReference>
<gene>
    <name evidence="6" type="ORF">g.9</name>
</gene>
<reference evidence="6" key="1">
    <citation type="submission" date="2015-11" db="EMBL/GenBank/DDBJ databases">
        <title>De novo transcriptome assembly of four potential Pierce s Disease insect vectors from Arizona vineyards.</title>
        <authorList>
            <person name="Tassone E.E."/>
        </authorList>
    </citation>
    <scope>NUCLEOTIDE SEQUENCE</scope>
</reference>
<sequence length="169" mass="18729">MNTITRSQWGAKPPKTPQKKIVGSVSYVIIHHTGGSLCCAGKPCPEIVRNIQHHHMKDKNYDDIGFNWLVAQTGQIFEGRGWGVAGAAAEDFNAKAVSISLIGDFNYESPQKVQLEAVHRLIRSGVENGKIDSSYKLLGHNQVKSTPTDCPGTKLRELIREWPHFSLKP</sequence>
<dbReference type="Gene3D" id="3.40.80.10">
    <property type="entry name" value="Peptidoglycan recognition protein-like"/>
    <property type="match status" value="1"/>
</dbReference>
<evidence type="ECO:0000313" key="6">
    <source>
        <dbReference type="EMBL" id="JAS43583.1"/>
    </source>
</evidence>
<comment type="similarity">
    <text evidence="1">Belongs to the N-acetylmuramoyl-L-alanine amidase 2 family.</text>
</comment>
<name>A0A1B6F137_9HEMI</name>
<feature type="domain" description="N-acetylmuramoyl-L-alanine amidase" evidence="4">
    <location>
        <begin position="11"/>
        <end position="152"/>
    </location>
</feature>
<dbReference type="CDD" id="cd06583">
    <property type="entry name" value="PGRP"/>
    <property type="match status" value="1"/>
</dbReference>
<dbReference type="EMBL" id="GECZ01026186">
    <property type="protein sequence ID" value="JAS43583.1"/>
    <property type="molecule type" value="Transcribed_RNA"/>
</dbReference>
<keyword evidence="2" id="KW-0399">Innate immunity</keyword>
<dbReference type="InterPro" id="IPR002502">
    <property type="entry name" value="Amidase_domain"/>
</dbReference>
<evidence type="ECO:0008006" key="7">
    <source>
        <dbReference type="Google" id="ProtNLM"/>
    </source>
</evidence>
<keyword evidence="3" id="KW-0391">Immunity</keyword>
<proteinExistence type="inferred from homology"/>
<evidence type="ECO:0000259" key="4">
    <source>
        <dbReference type="SMART" id="SM00644"/>
    </source>
</evidence>
<dbReference type="FunFam" id="3.40.80.10:FF:000001">
    <property type="entry name" value="Peptidoglycan recognition protein 1"/>
    <property type="match status" value="1"/>
</dbReference>
<dbReference type="PANTHER" id="PTHR11022">
    <property type="entry name" value="PEPTIDOGLYCAN RECOGNITION PROTEIN"/>
    <property type="match status" value="1"/>
</dbReference>
<feature type="domain" description="Peptidoglycan recognition protein family" evidence="5">
    <location>
        <begin position="1"/>
        <end position="144"/>
    </location>
</feature>
<dbReference type="SMART" id="SM00644">
    <property type="entry name" value="Ami_2"/>
    <property type="match status" value="1"/>
</dbReference>
<dbReference type="AlphaFoldDB" id="A0A1B6F137"/>
<evidence type="ECO:0000256" key="1">
    <source>
        <dbReference type="ARBA" id="ARBA00007553"/>
    </source>
</evidence>
<evidence type="ECO:0000259" key="5">
    <source>
        <dbReference type="SMART" id="SM00701"/>
    </source>
</evidence>
<dbReference type="InterPro" id="IPR015510">
    <property type="entry name" value="PGRP"/>
</dbReference>
<dbReference type="GO" id="GO:0008270">
    <property type="term" value="F:zinc ion binding"/>
    <property type="evidence" value="ECO:0007669"/>
    <property type="project" value="InterPro"/>
</dbReference>
<protein>
    <recommendedName>
        <fullName evidence="7">Peptidoglycan-recognition protein</fullName>
    </recommendedName>
</protein>
<organism evidence="6">
    <name type="scientific">Cuerna arida</name>
    <dbReference type="NCBI Taxonomy" id="1464854"/>
    <lineage>
        <taxon>Eukaryota</taxon>
        <taxon>Metazoa</taxon>
        <taxon>Ecdysozoa</taxon>
        <taxon>Arthropoda</taxon>
        <taxon>Hexapoda</taxon>
        <taxon>Insecta</taxon>
        <taxon>Pterygota</taxon>
        <taxon>Neoptera</taxon>
        <taxon>Paraneoptera</taxon>
        <taxon>Hemiptera</taxon>
        <taxon>Auchenorrhyncha</taxon>
        <taxon>Membracoidea</taxon>
        <taxon>Cicadellidae</taxon>
        <taxon>Cicadellinae</taxon>
        <taxon>Proconiini</taxon>
        <taxon>Cuerna</taxon>
    </lineage>
</organism>
<dbReference type="PANTHER" id="PTHR11022:SF41">
    <property type="entry name" value="PEPTIDOGLYCAN-RECOGNITION PROTEIN LC-RELATED"/>
    <property type="match status" value="1"/>
</dbReference>